<evidence type="ECO:0000259" key="2">
    <source>
        <dbReference type="Pfam" id="PF16401"/>
    </source>
</evidence>
<keyword evidence="1" id="KW-0472">Membrane</keyword>
<feature type="transmembrane region" description="Helical" evidence="1">
    <location>
        <begin position="298"/>
        <end position="317"/>
    </location>
</feature>
<evidence type="ECO:0000256" key="1">
    <source>
        <dbReference type="SAM" id="Phobius"/>
    </source>
</evidence>
<organism evidence="3 4">
    <name type="scientific">Mucilaginibacter rubeus</name>
    <dbReference type="NCBI Taxonomy" id="2027860"/>
    <lineage>
        <taxon>Bacteria</taxon>
        <taxon>Pseudomonadati</taxon>
        <taxon>Bacteroidota</taxon>
        <taxon>Sphingobacteriia</taxon>
        <taxon>Sphingobacteriales</taxon>
        <taxon>Sphingobacteriaceae</taxon>
        <taxon>Mucilaginibacter</taxon>
    </lineage>
</organism>
<dbReference type="RefSeq" id="WP_112574634.1">
    <property type="nucleotide sequence ID" value="NZ_CP043450.1"/>
</dbReference>
<dbReference type="EMBL" id="CP043450">
    <property type="protein sequence ID" value="QEM13366.1"/>
    <property type="molecule type" value="Genomic_DNA"/>
</dbReference>
<dbReference type="KEGG" id="mrub:DEO27_026270"/>
<feature type="transmembrane region" description="Helical" evidence="1">
    <location>
        <begin position="368"/>
        <end position="386"/>
    </location>
</feature>
<feature type="transmembrane region" description="Helical" evidence="1">
    <location>
        <begin position="172"/>
        <end position="194"/>
    </location>
</feature>
<feature type="domain" description="DUF5009" evidence="2">
    <location>
        <begin position="8"/>
        <end position="211"/>
    </location>
</feature>
<feature type="transmembrane region" description="Helical" evidence="1">
    <location>
        <begin position="329"/>
        <end position="348"/>
    </location>
</feature>
<feature type="transmembrane region" description="Helical" evidence="1">
    <location>
        <begin position="48"/>
        <end position="70"/>
    </location>
</feature>
<keyword evidence="1" id="KW-0812">Transmembrane</keyword>
<feature type="transmembrane region" description="Helical" evidence="1">
    <location>
        <begin position="82"/>
        <end position="101"/>
    </location>
</feature>
<protein>
    <submittedName>
        <fullName evidence="3">DUF5009 domain-containing protein</fullName>
    </submittedName>
</protein>
<dbReference type="InterPro" id="IPR032176">
    <property type="entry name" value="DUF5009"/>
</dbReference>
<feature type="transmembrane region" description="Helical" evidence="1">
    <location>
        <begin position="143"/>
        <end position="160"/>
    </location>
</feature>
<feature type="transmembrane region" description="Helical" evidence="1">
    <location>
        <begin position="113"/>
        <end position="131"/>
    </location>
</feature>
<gene>
    <name evidence="3" type="ORF">DEO27_026270</name>
</gene>
<sequence>MSNFLSRIRSIDAFRAVTMFLMIFVNDLDGIPNTPNWLKHAGSNVDALGLADTIFPAFLFIVGLSIPFAFQNRLKQGDNFKLLSRIVSRSFALIFIGFFHANMETYNEATTLLPKPVWESLVTFSFFFIFLDYSKDTPPRRRYLLQGFGILLLAGMAALYRTSDPGHVWLHFTWWGILGLIGWSYMLCALIYYYSEGHLWIQLAAWMFFMFFNLDVHFGFLDFIDRLQGYIWIAGNGAMQSFTMAGVFISVLYMRLKANNEMKMLWVAMILIAIILFNLGFIVRYFSGGISKERDTPSWVLICTGISLVVYAFFIFLVDVKNKYNWFKVIEPAGTNTFTCYIVPFLFYPIYEMSRIGYPEYLSQGTGGLIKCIVFAFVMVWLTGLLDKINIRIKI</sequence>
<keyword evidence="4" id="KW-1185">Reference proteome</keyword>
<evidence type="ECO:0000313" key="3">
    <source>
        <dbReference type="EMBL" id="QEM13366.1"/>
    </source>
</evidence>
<dbReference type="PANTHER" id="PTHR31061">
    <property type="entry name" value="LD22376P"/>
    <property type="match status" value="1"/>
</dbReference>
<accession>A0A5C1I6E5</accession>
<proteinExistence type="predicted"/>
<keyword evidence="1" id="KW-1133">Transmembrane helix</keyword>
<evidence type="ECO:0000313" key="4">
    <source>
        <dbReference type="Proteomes" id="UP000251402"/>
    </source>
</evidence>
<dbReference type="Proteomes" id="UP000251402">
    <property type="component" value="Chromosome"/>
</dbReference>
<dbReference type="OrthoDB" id="9788724at2"/>
<feature type="transmembrane region" description="Helical" evidence="1">
    <location>
        <begin position="203"/>
        <end position="224"/>
    </location>
</feature>
<feature type="transmembrane region" description="Helical" evidence="1">
    <location>
        <begin position="265"/>
        <end position="286"/>
    </location>
</feature>
<dbReference type="AlphaFoldDB" id="A0A5C1I6E5"/>
<name>A0A5C1I6E5_9SPHI</name>
<reference evidence="3" key="1">
    <citation type="submission" date="2019-08" db="EMBL/GenBank/DDBJ databases">
        <title>Comparative genome analysis confer to the adaptation heavy metal polluted environment.</title>
        <authorList>
            <person name="Li Y."/>
        </authorList>
    </citation>
    <scope>NUCLEOTIDE SEQUENCE [LARGE SCALE GENOMIC DNA]</scope>
    <source>
        <strain evidence="3">P1</strain>
    </source>
</reference>
<feature type="transmembrane region" description="Helical" evidence="1">
    <location>
        <begin position="12"/>
        <end position="28"/>
    </location>
</feature>
<dbReference type="PANTHER" id="PTHR31061:SF24">
    <property type="entry name" value="LD22376P"/>
    <property type="match status" value="1"/>
</dbReference>
<feature type="transmembrane region" description="Helical" evidence="1">
    <location>
        <begin position="230"/>
        <end position="253"/>
    </location>
</feature>
<dbReference type="Pfam" id="PF16401">
    <property type="entry name" value="DUF5009"/>
    <property type="match status" value="1"/>
</dbReference>